<evidence type="ECO:0000256" key="1">
    <source>
        <dbReference type="SAM" id="Phobius"/>
    </source>
</evidence>
<sequence>MAQVGGAYIGLVLGGSIFVTLYGALGWRADCFIMAFIVLSLTTPMFFYNLETGRFFQPVLRNRAPVF</sequence>
<reference evidence="2 3" key="2">
    <citation type="submission" date="2018-08" db="EMBL/GenBank/DDBJ databases">
        <title>Acetobacter oryzifermentans sp. nov., isolated from Korea traditional vinegar and reclassification of Acetobacter pasteurianus subsp. ascendens (Henneberg 1898) as Acetobacter ascendens comb. nov.</title>
        <authorList>
            <person name="Cho G.Y."/>
            <person name="Lee S.H."/>
        </authorList>
    </citation>
    <scope>NUCLEOTIDE SEQUENCE [LARGE SCALE GENOMIC DNA]</scope>
    <source>
        <strain evidence="2 3">SH</strain>
    </source>
</reference>
<accession>A0AAN1PG00</accession>
<dbReference type="Proteomes" id="UP000256572">
    <property type="component" value="Chromosome"/>
</dbReference>
<feature type="transmembrane region" description="Helical" evidence="1">
    <location>
        <begin position="6"/>
        <end position="25"/>
    </location>
</feature>
<proteinExistence type="predicted"/>
<dbReference type="EMBL" id="CP023189">
    <property type="protein sequence ID" value="AXM99519.1"/>
    <property type="molecule type" value="Genomic_DNA"/>
</dbReference>
<keyword evidence="1" id="KW-0472">Membrane</keyword>
<dbReference type="SUPFAM" id="SSF103473">
    <property type="entry name" value="MFS general substrate transporter"/>
    <property type="match status" value="1"/>
</dbReference>
<evidence type="ECO:0000313" key="3">
    <source>
        <dbReference type="Proteomes" id="UP000256572"/>
    </source>
</evidence>
<keyword evidence="1" id="KW-1133">Transmembrane helix</keyword>
<evidence type="ECO:0008006" key="4">
    <source>
        <dbReference type="Google" id="ProtNLM"/>
    </source>
</evidence>
<dbReference type="InterPro" id="IPR036259">
    <property type="entry name" value="MFS_trans_sf"/>
</dbReference>
<feature type="transmembrane region" description="Helical" evidence="1">
    <location>
        <begin position="32"/>
        <end position="50"/>
    </location>
</feature>
<gene>
    <name evidence="2" type="ORF">CJF59_02225</name>
</gene>
<dbReference type="AlphaFoldDB" id="A0AAN1PG00"/>
<organism evidence="2 3">
    <name type="scientific">Acetobacter pomorum</name>
    <dbReference type="NCBI Taxonomy" id="65959"/>
    <lineage>
        <taxon>Bacteria</taxon>
        <taxon>Pseudomonadati</taxon>
        <taxon>Pseudomonadota</taxon>
        <taxon>Alphaproteobacteria</taxon>
        <taxon>Acetobacterales</taxon>
        <taxon>Acetobacteraceae</taxon>
        <taxon>Acetobacter</taxon>
    </lineage>
</organism>
<reference evidence="2 3" key="1">
    <citation type="submission" date="2017-09" db="EMBL/GenBank/DDBJ databases">
        <authorList>
            <person name="Kim K.H."/>
            <person name="Chun B.H."/>
            <person name="Han G.S."/>
            <person name="Hyun S.G."/>
            <person name="Jeon C.O."/>
        </authorList>
    </citation>
    <scope>NUCLEOTIDE SEQUENCE [LARGE SCALE GENOMIC DNA]</scope>
    <source>
        <strain evidence="2 3">SH</strain>
    </source>
</reference>
<protein>
    <recommendedName>
        <fullName evidence="4">Major facilitator superfamily (MFS) profile domain-containing protein</fullName>
    </recommendedName>
</protein>
<keyword evidence="1" id="KW-0812">Transmembrane</keyword>
<evidence type="ECO:0000313" key="2">
    <source>
        <dbReference type="EMBL" id="AXM99519.1"/>
    </source>
</evidence>
<name>A0AAN1PG00_9PROT</name>